<dbReference type="Pfam" id="PF05488">
    <property type="entry name" value="PAAR_motif"/>
    <property type="match status" value="1"/>
</dbReference>
<dbReference type="CDD" id="cd14742">
    <property type="entry name" value="PAAR_RHS"/>
    <property type="match status" value="1"/>
</dbReference>
<dbReference type="InterPro" id="IPR008727">
    <property type="entry name" value="PAAR_motif"/>
</dbReference>
<organism evidence="2 3">
    <name type="scientific">Pseudoduganella guangdongensis</name>
    <dbReference type="NCBI Taxonomy" id="2692179"/>
    <lineage>
        <taxon>Bacteria</taxon>
        <taxon>Pseudomonadati</taxon>
        <taxon>Pseudomonadota</taxon>
        <taxon>Betaproteobacteria</taxon>
        <taxon>Burkholderiales</taxon>
        <taxon>Oxalobacteraceae</taxon>
        <taxon>Telluria group</taxon>
        <taxon>Pseudoduganella</taxon>
    </lineage>
</organism>
<accession>A0A6N9HNM5</accession>
<evidence type="ECO:0000259" key="1">
    <source>
        <dbReference type="Pfam" id="PF14436"/>
    </source>
</evidence>
<feature type="domain" description="Bacterial EndoU nuclease" evidence="1">
    <location>
        <begin position="264"/>
        <end position="394"/>
    </location>
</feature>
<protein>
    <recommendedName>
        <fullName evidence="1">Bacterial EndoU nuclease domain-containing protein</fullName>
    </recommendedName>
</protein>
<dbReference type="Pfam" id="PF14436">
    <property type="entry name" value="EndoU_bacteria"/>
    <property type="match status" value="1"/>
</dbReference>
<gene>
    <name evidence="2" type="ORF">GTP41_23595</name>
</gene>
<evidence type="ECO:0000313" key="2">
    <source>
        <dbReference type="EMBL" id="MYN05084.1"/>
    </source>
</evidence>
<name>A0A6N9HNM5_9BURK</name>
<dbReference type="RefSeq" id="WP_161028031.1">
    <property type="nucleotide sequence ID" value="NZ_WWCJ01000024.1"/>
</dbReference>
<comment type="caution">
    <text evidence="2">The sequence shown here is derived from an EMBL/GenBank/DDBJ whole genome shotgun (WGS) entry which is preliminary data.</text>
</comment>
<dbReference type="InterPro" id="IPR029501">
    <property type="entry name" value="EndoU_bac"/>
</dbReference>
<dbReference type="EMBL" id="WWCJ01000024">
    <property type="protein sequence ID" value="MYN05084.1"/>
    <property type="molecule type" value="Genomic_DNA"/>
</dbReference>
<reference evidence="2 3" key="1">
    <citation type="submission" date="2019-12" db="EMBL/GenBank/DDBJ databases">
        <title>Novel species isolated from a subtropical stream in China.</title>
        <authorList>
            <person name="Lu H."/>
        </authorList>
    </citation>
    <scope>NUCLEOTIDE SEQUENCE [LARGE SCALE GENOMIC DNA]</scope>
    <source>
        <strain evidence="2 3">DS3</strain>
    </source>
</reference>
<dbReference type="Gene3D" id="2.60.200.60">
    <property type="match status" value="1"/>
</dbReference>
<dbReference type="AlphaFoldDB" id="A0A6N9HNM5"/>
<keyword evidence="3" id="KW-1185">Reference proteome</keyword>
<evidence type="ECO:0000313" key="3">
    <source>
        <dbReference type="Proteomes" id="UP000448575"/>
    </source>
</evidence>
<dbReference type="GO" id="GO:0004519">
    <property type="term" value="F:endonuclease activity"/>
    <property type="evidence" value="ECO:0007669"/>
    <property type="project" value="InterPro"/>
</dbReference>
<dbReference type="Proteomes" id="UP000448575">
    <property type="component" value="Unassembled WGS sequence"/>
</dbReference>
<sequence>MSWLLGGLLAAAAIAVAAVAIVGTGGLAAVAIVGGAAAAGAGLGEMMSTMSWAPKEEVGKITAAGSANVFTNGLRAIRAHLDTAKCDKHTDTEKVATGSGTVFINGMPAARVDDKTTCSAVITKGSANVHVGGPTVQTDEIHAEDLVPTWVHVALFVVGAGAAVVLAGPALAIGGIVGGVAGGLGGSLLGAEIFGEGSDGQKWSMLGGSLLGGWLGGKYVANWKVAGGKPPTNLAAEGLSTPKRPPIPGDPDFIGPLSKIDSKILFGASKPGTNNIIGGHSPDVLNSPHYQMSHDKTVVNPDGTISVKDFKMMIVRKDGTWGWSKGKSPNTHTIAPPSWTNADILRAGHTTAAAPGTLLGQSNGVTRLLHTKVIDGVEWQVITENGVITSSFPTGGNGL</sequence>
<proteinExistence type="predicted"/>